<dbReference type="HOGENOM" id="CLU_038555_0_0_3"/>
<proteinExistence type="predicted"/>
<name>K9X832_9NOST</name>
<sequence length="563" mass="61401">MRFKISHPKSTIQNPQFQIVSIAIPVMPRSNSVIRRYTPPTCTLEVSAQSSPLSRWMGKTVLKQLSFELRFDDPRLPEEQRVTIRGDRDQLEALCDAVTSYVQELLQQSPENFWVSFSGIQESSQVSDQPESPEDSSPTLLSAKRLDPLSSQKTGAYIYLEPSSYFTHNLFFASLASRRLAIANQTSVPLIELTLLQLFDLATALDEYSTDVMALPNLNTRSYSQSLPTWAPVAAVLVLSVGLTPLTWQYANQIRQNQQQTAKTAEPEAAKIASQPTNANSFPTPQPGITPTDNLRSLPLLGSTPPPPTTSLPAAPLTFPNSTFPAKVSPQDSLTIPQAENPTNPKLAAPATKSNSPIAFQQNSQQNRTALNPQTEIALSAPPNLRNSKGNSAPPIPTIPASIATIPNAPRGNIPSTNYSPLDPQQQEGGINSPTTASSVAGDDNLLAQRLRTVSKKPISTEVATDSTLFDTPQLVEAREYLKKRWQPPAGLSQTLEYSLMLDIDGSVERILPLNQAARQYVDSAGIPDIGQPFVSTNKYGQNVRIRVVLSPDGKVQIFSESQ</sequence>
<keyword evidence="3" id="KW-1185">Reference proteome</keyword>
<protein>
    <recommendedName>
        <fullName evidence="4">DUF4335 domain-containing protein</fullName>
    </recommendedName>
</protein>
<feature type="compositionally biased region" description="Polar residues" evidence="1">
    <location>
        <begin position="274"/>
        <end position="295"/>
    </location>
</feature>
<dbReference type="Proteomes" id="UP000010475">
    <property type="component" value="Chromosome"/>
</dbReference>
<dbReference type="PATRIC" id="fig|56107.3.peg.6420"/>
<feature type="region of interest" description="Disordered" evidence="1">
    <location>
        <begin position="259"/>
        <end position="354"/>
    </location>
</feature>
<evidence type="ECO:0000313" key="3">
    <source>
        <dbReference type="Proteomes" id="UP000010475"/>
    </source>
</evidence>
<evidence type="ECO:0000256" key="1">
    <source>
        <dbReference type="SAM" id="MobiDB-lite"/>
    </source>
</evidence>
<dbReference type="eggNOG" id="COG3266">
    <property type="taxonomic scope" value="Bacteria"/>
</dbReference>
<dbReference type="Pfam" id="PF14233">
    <property type="entry name" value="DUF4335"/>
    <property type="match status" value="1"/>
</dbReference>
<dbReference type="STRING" id="56107.Cylst_5838"/>
<reference evidence="2 3" key="1">
    <citation type="submission" date="2012-06" db="EMBL/GenBank/DDBJ databases">
        <title>Finished chromosome of genome of Cylindrospermum stagnale PCC 7417.</title>
        <authorList>
            <consortium name="US DOE Joint Genome Institute"/>
            <person name="Gugger M."/>
            <person name="Coursin T."/>
            <person name="Rippka R."/>
            <person name="Tandeau De Marsac N."/>
            <person name="Huntemann M."/>
            <person name="Wei C.-L."/>
            <person name="Han J."/>
            <person name="Detter J.C."/>
            <person name="Han C."/>
            <person name="Tapia R."/>
            <person name="Chen A."/>
            <person name="Kyrpides N."/>
            <person name="Mavromatis K."/>
            <person name="Markowitz V."/>
            <person name="Szeto E."/>
            <person name="Ivanova N."/>
            <person name="Pagani I."/>
            <person name="Pati A."/>
            <person name="Goodwin L."/>
            <person name="Nordberg H.P."/>
            <person name="Cantor M.N."/>
            <person name="Hua S.X."/>
            <person name="Woyke T."/>
            <person name="Kerfeld C.A."/>
        </authorList>
    </citation>
    <scope>NUCLEOTIDE SEQUENCE [LARGE SCALE GENOMIC DNA]</scope>
    <source>
        <strain evidence="2 3">PCC 7417</strain>
    </source>
</reference>
<evidence type="ECO:0000313" key="2">
    <source>
        <dbReference type="EMBL" id="AFZ27822.1"/>
    </source>
</evidence>
<feature type="compositionally biased region" description="Polar residues" evidence="1">
    <location>
        <begin position="414"/>
        <end position="439"/>
    </location>
</feature>
<organism evidence="2 3">
    <name type="scientific">Cylindrospermum stagnale PCC 7417</name>
    <dbReference type="NCBI Taxonomy" id="56107"/>
    <lineage>
        <taxon>Bacteria</taxon>
        <taxon>Bacillati</taxon>
        <taxon>Cyanobacteriota</taxon>
        <taxon>Cyanophyceae</taxon>
        <taxon>Nostocales</taxon>
        <taxon>Nostocaceae</taxon>
        <taxon>Cylindrospermum</taxon>
    </lineage>
</organism>
<evidence type="ECO:0008006" key="4">
    <source>
        <dbReference type="Google" id="ProtNLM"/>
    </source>
</evidence>
<dbReference type="InterPro" id="IPR025569">
    <property type="entry name" value="DUF4335"/>
</dbReference>
<accession>K9X832</accession>
<feature type="compositionally biased region" description="Polar residues" evidence="1">
    <location>
        <begin position="319"/>
        <end position="344"/>
    </location>
</feature>
<feature type="region of interest" description="Disordered" evidence="1">
    <location>
        <begin position="380"/>
        <end position="441"/>
    </location>
</feature>
<gene>
    <name evidence="2" type="ORF">Cylst_5838</name>
</gene>
<dbReference type="AlphaFoldDB" id="K9X832"/>
<feature type="compositionally biased region" description="Low complexity" evidence="1">
    <location>
        <begin position="399"/>
        <end position="410"/>
    </location>
</feature>
<dbReference type="KEGG" id="csg:Cylst_5838"/>
<dbReference type="EMBL" id="CP003642">
    <property type="protein sequence ID" value="AFZ27822.1"/>
    <property type="molecule type" value="Genomic_DNA"/>
</dbReference>